<accession>A0AAD5V410</accession>
<evidence type="ECO:0000313" key="3">
    <source>
        <dbReference type="EMBL" id="KAJ3485655.1"/>
    </source>
</evidence>
<dbReference type="GO" id="GO:0005762">
    <property type="term" value="C:mitochondrial large ribosomal subunit"/>
    <property type="evidence" value="ECO:0007669"/>
    <property type="project" value="InterPro"/>
</dbReference>
<feature type="domain" description="Large ribosomal subunit protein mL59" evidence="2">
    <location>
        <begin position="7"/>
        <end position="174"/>
    </location>
</feature>
<organism evidence="3 4">
    <name type="scientific">Meripilus lineatus</name>
    <dbReference type="NCBI Taxonomy" id="2056292"/>
    <lineage>
        <taxon>Eukaryota</taxon>
        <taxon>Fungi</taxon>
        <taxon>Dikarya</taxon>
        <taxon>Basidiomycota</taxon>
        <taxon>Agaricomycotina</taxon>
        <taxon>Agaricomycetes</taxon>
        <taxon>Polyporales</taxon>
        <taxon>Meripilaceae</taxon>
        <taxon>Meripilus</taxon>
    </lineage>
</organism>
<dbReference type="GO" id="GO:0003735">
    <property type="term" value="F:structural constituent of ribosome"/>
    <property type="evidence" value="ECO:0007669"/>
    <property type="project" value="InterPro"/>
</dbReference>
<reference evidence="3" key="1">
    <citation type="submission" date="2022-07" db="EMBL/GenBank/DDBJ databases">
        <title>Genome Sequence of Physisporinus lineatus.</title>
        <authorList>
            <person name="Buettner E."/>
        </authorList>
    </citation>
    <scope>NUCLEOTIDE SEQUENCE</scope>
    <source>
        <strain evidence="3">VT162</strain>
    </source>
</reference>
<dbReference type="Proteomes" id="UP001212997">
    <property type="component" value="Unassembled WGS sequence"/>
</dbReference>
<dbReference type="EMBL" id="JANAWD010000146">
    <property type="protein sequence ID" value="KAJ3485655.1"/>
    <property type="molecule type" value="Genomic_DNA"/>
</dbReference>
<evidence type="ECO:0000256" key="1">
    <source>
        <dbReference type="SAM" id="MobiDB-lite"/>
    </source>
</evidence>
<keyword evidence="4" id="KW-1185">Reference proteome</keyword>
<dbReference type="PANTHER" id="PTHR28041:SF1">
    <property type="entry name" value="LARGE RIBOSOMAL SUBUNIT PROTEIN ML59"/>
    <property type="match status" value="1"/>
</dbReference>
<evidence type="ECO:0000259" key="2">
    <source>
        <dbReference type="Pfam" id="PF18126"/>
    </source>
</evidence>
<dbReference type="InterPro" id="IPR037507">
    <property type="entry name" value="Ribosomal_mL59"/>
</dbReference>
<dbReference type="Pfam" id="PF18126">
    <property type="entry name" value="Mitoc_mL59"/>
    <property type="match status" value="1"/>
</dbReference>
<gene>
    <name evidence="3" type="ORF">NLI96_g4812</name>
</gene>
<protein>
    <recommendedName>
        <fullName evidence="2">Large ribosomal subunit protein mL59 domain-containing protein</fullName>
    </recommendedName>
</protein>
<comment type="caution">
    <text evidence="3">The sequence shown here is derived from an EMBL/GenBank/DDBJ whole genome shotgun (WGS) entry which is preliminary data.</text>
</comment>
<dbReference type="AlphaFoldDB" id="A0AAD5V410"/>
<feature type="region of interest" description="Disordered" evidence="1">
    <location>
        <begin position="176"/>
        <end position="199"/>
    </location>
</feature>
<name>A0AAD5V410_9APHY</name>
<proteinExistence type="predicted"/>
<evidence type="ECO:0000313" key="4">
    <source>
        <dbReference type="Proteomes" id="UP001212997"/>
    </source>
</evidence>
<sequence length="199" mass="23351">MALLAIRSFRIREVGVVTRAAELASQKPQPKVPKIPNPFLAQRNPDTGRWAPAKYSLRQQAELIKKARECNMLHLLPPGPKLPLVQWQKLGQEIWDENEAKKSSDENASEWKRQVVWEGTMKEKKVPEDALLNRLYASRKRMFKGHKWERMKDDREKKINMLMKDMPKRIQRFKATYRRRKPSPLSRPLATTKSAKLPF</sequence>
<dbReference type="PANTHER" id="PTHR28041">
    <property type="entry name" value="54S RIBOSOMAL PROTEIN L25, MITOCHONDRIAL"/>
    <property type="match status" value="1"/>
</dbReference>
<dbReference type="InterPro" id="IPR040922">
    <property type="entry name" value="Ribosomal_mL59_dom"/>
</dbReference>